<dbReference type="PANTHER" id="PTHR46458:SF1">
    <property type="entry name" value="GEO09476P1"/>
    <property type="match status" value="1"/>
</dbReference>
<dbReference type="PANTHER" id="PTHR46458">
    <property type="entry name" value="BLR2807 PROTEIN"/>
    <property type="match status" value="1"/>
</dbReference>
<evidence type="ECO:0000256" key="2">
    <source>
        <dbReference type="ARBA" id="ARBA00022617"/>
    </source>
</evidence>
<dbReference type="InterPro" id="IPR012292">
    <property type="entry name" value="Globin/Proto"/>
</dbReference>
<keyword evidence="4" id="KW-0479">Metal-binding</keyword>
<gene>
    <name evidence="8" type="ORF">OS493_008836</name>
</gene>
<dbReference type="GO" id="GO:0005344">
    <property type="term" value="F:oxygen carrier activity"/>
    <property type="evidence" value="ECO:0007669"/>
    <property type="project" value="UniProtKB-KW"/>
</dbReference>
<protein>
    <recommendedName>
        <fullName evidence="7">Globin domain-containing protein</fullName>
    </recommendedName>
</protein>
<evidence type="ECO:0000256" key="1">
    <source>
        <dbReference type="ARBA" id="ARBA00022448"/>
    </source>
</evidence>
<dbReference type="Gene3D" id="1.10.490.10">
    <property type="entry name" value="Globins"/>
    <property type="match status" value="1"/>
</dbReference>
<dbReference type="InterPro" id="IPR000971">
    <property type="entry name" value="Globin"/>
</dbReference>
<evidence type="ECO:0000256" key="4">
    <source>
        <dbReference type="ARBA" id="ARBA00022723"/>
    </source>
</evidence>
<keyword evidence="9" id="KW-1185">Reference proteome</keyword>
<reference evidence="8" key="1">
    <citation type="submission" date="2023-01" db="EMBL/GenBank/DDBJ databases">
        <title>Genome assembly of the deep-sea coral Lophelia pertusa.</title>
        <authorList>
            <person name="Herrera S."/>
            <person name="Cordes E."/>
        </authorList>
    </citation>
    <scope>NUCLEOTIDE SEQUENCE</scope>
    <source>
        <strain evidence="8">USNM1676648</strain>
        <tissue evidence="8">Polyp</tissue>
    </source>
</reference>
<comment type="caution">
    <text evidence="8">The sequence shown here is derived from an EMBL/GenBank/DDBJ whole genome shotgun (WGS) entry which is preliminary data.</text>
</comment>
<dbReference type="AlphaFoldDB" id="A0A9X0CZQ7"/>
<dbReference type="Proteomes" id="UP001163046">
    <property type="component" value="Unassembled WGS sequence"/>
</dbReference>
<dbReference type="OrthoDB" id="436496at2759"/>
<keyword evidence="2 6" id="KW-0349">Heme</keyword>
<dbReference type="InterPro" id="IPR009050">
    <property type="entry name" value="Globin-like_sf"/>
</dbReference>
<evidence type="ECO:0000313" key="9">
    <source>
        <dbReference type="Proteomes" id="UP001163046"/>
    </source>
</evidence>
<comment type="similarity">
    <text evidence="6">Belongs to the globin family.</text>
</comment>
<evidence type="ECO:0000256" key="5">
    <source>
        <dbReference type="ARBA" id="ARBA00023004"/>
    </source>
</evidence>
<evidence type="ECO:0000313" key="8">
    <source>
        <dbReference type="EMBL" id="KAJ7380383.1"/>
    </source>
</evidence>
<keyword evidence="3 6" id="KW-0561">Oxygen transport</keyword>
<sequence length="181" mass="21012">MGCSSLLYRRNNKTFSASFNLNSRSTVLSFSEETKNILKESWKLVEPVKTAAGKKMFQRLFETYPKVPNMFPTFKGMAQEEIISSRSLYLHAKRFMCALENALLSLNDAEVFLEYLMNLGERHRQWPVELEHFDSLKEALLWTLQDVLQSKYTGEVSEAWSELVDFIAATMMYGIKRVETK</sequence>
<proteinExistence type="inferred from homology"/>
<organism evidence="8 9">
    <name type="scientific">Desmophyllum pertusum</name>
    <dbReference type="NCBI Taxonomy" id="174260"/>
    <lineage>
        <taxon>Eukaryota</taxon>
        <taxon>Metazoa</taxon>
        <taxon>Cnidaria</taxon>
        <taxon>Anthozoa</taxon>
        <taxon>Hexacorallia</taxon>
        <taxon>Scleractinia</taxon>
        <taxon>Caryophylliina</taxon>
        <taxon>Caryophylliidae</taxon>
        <taxon>Desmophyllum</taxon>
    </lineage>
</organism>
<keyword evidence="5" id="KW-0408">Iron</keyword>
<evidence type="ECO:0000256" key="3">
    <source>
        <dbReference type="ARBA" id="ARBA00022621"/>
    </source>
</evidence>
<dbReference type="GO" id="GO:0020037">
    <property type="term" value="F:heme binding"/>
    <property type="evidence" value="ECO:0007669"/>
    <property type="project" value="InterPro"/>
</dbReference>
<dbReference type="InterPro" id="IPR050532">
    <property type="entry name" value="Globin-like_OT"/>
</dbReference>
<feature type="domain" description="Globin" evidence="7">
    <location>
        <begin position="29"/>
        <end position="176"/>
    </location>
</feature>
<keyword evidence="1 6" id="KW-0813">Transport</keyword>
<dbReference type="GO" id="GO:0019825">
    <property type="term" value="F:oxygen binding"/>
    <property type="evidence" value="ECO:0007669"/>
    <property type="project" value="InterPro"/>
</dbReference>
<name>A0A9X0CZQ7_9CNID</name>
<evidence type="ECO:0000259" key="7">
    <source>
        <dbReference type="PROSITE" id="PS01033"/>
    </source>
</evidence>
<dbReference type="GO" id="GO:0046872">
    <property type="term" value="F:metal ion binding"/>
    <property type="evidence" value="ECO:0007669"/>
    <property type="project" value="UniProtKB-KW"/>
</dbReference>
<dbReference type="CDD" id="cd01040">
    <property type="entry name" value="Mb-like"/>
    <property type="match status" value="1"/>
</dbReference>
<dbReference type="PROSITE" id="PS01033">
    <property type="entry name" value="GLOBIN"/>
    <property type="match status" value="1"/>
</dbReference>
<accession>A0A9X0CZQ7</accession>
<evidence type="ECO:0000256" key="6">
    <source>
        <dbReference type="RuleBase" id="RU000356"/>
    </source>
</evidence>
<dbReference type="EMBL" id="MU826353">
    <property type="protein sequence ID" value="KAJ7380383.1"/>
    <property type="molecule type" value="Genomic_DNA"/>
</dbReference>
<dbReference type="InterPro" id="IPR044399">
    <property type="entry name" value="Mb-like_M"/>
</dbReference>
<dbReference type="Pfam" id="PF00042">
    <property type="entry name" value="Globin"/>
    <property type="match status" value="1"/>
</dbReference>
<dbReference type="SUPFAM" id="SSF46458">
    <property type="entry name" value="Globin-like"/>
    <property type="match status" value="1"/>
</dbReference>